<gene>
    <name evidence="1" type="ORF">ACFSYH_12620</name>
</gene>
<comment type="caution">
    <text evidence="1">The sequence shown here is derived from an EMBL/GenBank/DDBJ whole genome shotgun (WGS) entry which is preliminary data.</text>
</comment>
<dbReference type="EMBL" id="JBHUOP010000005">
    <property type="protein sequence ID" value="MFD2841401.1"/>
    <property type="molecule type" value="Genomic_DNA"/>
</dbReference>
<reference evidence="2" key="1">
    <citation type="journal article" date="2019" name="Int. J. Syst. Evol. Microbiol.">
        <title>The Global Catalogue of Microorganisms (GCM) 10K type strain sequencing project: providing services to taxonomists for standard genome sequencing and annotation.</title>
        <authorList>
            <consortium name="The Broad Institute Genomics Platform"/>
            <consortium name="The Broad Institute Genome Sequencing Center for Infectious Disease"/>
            <person name="Wu L."/>
            <person name="Ma J."/>
        </authorList>
    </citation>
    <scope>NUCLEOTIDE SEQUENCE [LARGE SCALE GENOMIC DNA]</scope>
    <source>
        <strain evidence="2">KCTC 33576</strain>
    </source>
</reference>
<dbReference type="Proteomes" id="UP001597391">
    <property type="component" value="Unassembled WGS sequence"/>
</dbReference>
<keyword evidence="2" id="KW-1185">Reference proteome</keyword>
<sequence length="109" mass="12297">MLIDGARRPLGRVGISSQGPTKGKFILLYPELVDDAWTLVLEPPVKDFSLQGYLFGVDNLMDGTERINHLLERWGIQWLSGGGEPEVEERVFNFRCTLTVPDGPNPWWA</sequence>
<name>A0ABW5XG01_9MICO</name>
<accession>A0ABW5XG01</accession>
<evidence type="ECO:0000313" key="1">
    <source>
        <dbReference type="EMBL" id="MFD2841401.1"/>
    </source>
</evidence>
<protein>
    <submittedName>
        <fullName evidence="1">Uncharacterized protein</fullName>
    </submittedName>
</protein>
<proteinExistence type="predicted"/>
<organism evidence="1 2">
    <name type="scientific">Populibacterium corticicola</name>
    <dbReference type="NCBI Taxonomy" id="1812826"/>
    <lineage>
        <taxon>Bacteria</taxon>
        <taxon>Bacillati</taxon>
        <taxon>Actinomycetota</taxon>
        <taxon>Actinomycetes</taxon>
        <taxon>Micrococcales</taxon>
        <taxon>Jonesiaceae</taxon>
        <taxon>Populibacterium</taxon>
    </lineage>
</organism>
<evidence type="ECO:0000313" key="2">
    <source>
        <dbReference type="Proteomes" id="UP001597391"/>
    </source>
</evidence>
<dbReference type="RefSeq" id="WP_377467348.1">
    <property type="nucleotide sequence ID" value="NZ_JBHUOP010000005.1"/>
</dbReference>